<evidence type="ECO:0000313" key="1">
    <source>
        <dbReference type="EMBL" id="MBB4154063.1"/>
    </source>
</evidence>
<proteinExistence type="predicted"/>
<dbReference type="Gene3D" id="3.30.10.10">
    <property type="entry name" value="Trypsin Inhibitor V, subunit A"/>
    <property type="match status" value="1"/>
</dbReference>
<reference evidence="1 2" key="1">
    <citation type="submission" date="2020-08" db="EMBL/GenBank/DDBJ databases">
        <title>Genomic Encyclopedia of Type Strains, Phase IV (KMG-IV): sequencing the most valuable type-strain genomes for metagenomic binning, comparative biology and taxonomic classification.</title>
        <authorList>
            <person name="Goeker M."/>
        </authorList>
    </citation>
    <scope>NUCLEOTIDE SEQUENCE [LARGE SCALE GENOMIC DNA]</scope>
    <source>
        <strain evidence="1 2">YC6723</strain>
    </source>
</reference>
<dbReference type="InterPro" id="IPR021719">
    <property type="entry name" value="Prot_inh_I78"/>
</dbReference>
<evidence type="ECO:0000313" key="2">
    <source>
        <dbReference type="Proteomes" id="UP000529795"/>
    </source>
</evidence>
<dbReference type="PANTHER" id="PTHR39600:SF1">
    <property type="entry name" value="PEPTIDASE INHIBITOR I78 FAMILY PROTEIN"/>
    <property type="match status" value="1"/>
</dbReference>
<dbReference type="RefSeq" id="WP_183984250.1">
    <property type="nucleotide sequence ID" value="NZ_JACIEV010000005.1"/>
</dbReference>
<name>A0A840F406_9SPHN</name>
<dbReference type="PANTHER" id="PTHR39600">
    <property type="entry name" value="PEPTIDASE INHIBITOR I78 FAMILY PROTEIN"/>
    <property type="match status" value="1"/>
</dbReference>
<dbReference type="AlphaFoldDB" id="A0A840F406"/>
<evidence type="ECO:0008006" key="3">
    <source>
        <dbReference type="Google" id="ProtNLM"/>
    </source>
</evidence>
<dbReference type="Proteomes" id="UP000529795">
    <property type="component" value="Unassembled WGS sequence"/>
</dbReference>
<sequence length="94" mass="10283">MKTWPIALLMLAGCAAVDRPEPVPAGPCIVSEQARMRFVGTKFREHQRMALQQETSARIARVLRPGDAATMDLRPDRLNILVDDAGLIAGLRCG</sequence>
<keyword evidence="2" id="KW-1185">Reference proteome</keyword>
<comment type="caution">
    <text evidence="1">The sequence shown here is derived from an EMBL/GenBank/DDBJ whole genome shotgun (WGS) entry which is preliminary data.</text>
</comment>
<protein>
    <recommendedName>
        <fullName evidence="3">Peptidase inhibitor I78 family protein</fullName>
    </recommendedName>
</protein>
<dbReference type="EMBL" id="JACIEV010000005">
    <property type="protein sequence ID" value="MBB4154063.1"/>
    <property type="molecule type" value="Genomic_DNA"/>
</dbReference>
<organism evidence="1 2">
    <name type="scientific">Sphingomonas jinjuensis</name>
    <dbReference type="NCBI Taxonomy" id="535907"/>
    <lineage>
        <taxon>Bacteria</taxon>
        <taxon>Pseudomonadati</taxon>
        <taxon>Pseudomonadota</taxon>
        <taxon>Alphaproteobacteria</taxon>
        <taxon>Sphingomonadales</taxon>
        <taxon>Sphingomonadaceae</taxon>
        <taxon>Sphingomonas</taxon>
    </lineage>
</organism>
<dbReference type="Pfam" id="PF11720">
    <property type="entry name" value="Inhibitor_I78"/>
    <property type="match status" value="1"/>
</dbReference>
<accession>A0A840F406</accession>
<gene>
    <name evidence="1" type="ORF">GGQ80_001973</name>
</gene>